<dbReference type="Proteomes" id="UP001528912">
    <property type="component" value="Unassembled WGS sequence"/>
</dbReference>
<sequence>MAASARPTPRETVAQACERWGEPEVARRCAALIGGAHDGGLVALLGSRAATDEAWMARSVNQYWMRVWGARALLYAWSTEAEPAVVAGLADDHWRVREMCAKVAVQRAIGAAADPAADLVVDPVERVRVAALRVLGAVGEGEHAAGVRTAYDDDSPAVQRAAYAALRSMSERLDRDLDEA</sequence>
<organism evidence="1 2">
    <name type="scientific">Luteipulveratus flavus</name>
    <dbReference type="NCBI Taxonomy" id="3031728"/>
    <lineage>
        <taxon>Bacteria</taxon>
        <taxon>Bacillati</taxon>
        <taxon>Actinomycetota</taxon>
        <taxon>Actinomycetes</taxon>
        <taxon>Micrococcales</taxon>
        <taxon>Dermacoccaceae</taxon>
        <taxon>Luteipulveratus</taxon>
    </lineage>
</organism>
<dbReference type="InterPro" id="IPR016024">
    <property type="entry name" value="ARM-type_fold"/>
</dbReference>
<dbReference type="EMBL" id="JAROAV010000008">
    <property type="protein sequence ID" value="MDF8263187.1"/>
    <property type="molecule type" value="Genomic_DNA"/>
</dbReference>
<proteinExistence type="predicted"/>
<dbReference type="InterPro" id="IPR011989">
    <property type="entry name" value="ARM-like"/>
</dbReference>
<protein>
    <recommendedName>
        <fullName evidence="3">HEAT repeat domain-containing protein</fullName>
    </recommendedName>
</protein>
<accession>A0ABT6C4H3</accession>
<evidence type="ECO:0000313" key="2">
    <source>
        <dbReference type="Proteomes" id="UP001528912"/>
    </source>
</evidence>
<gene>
    <name evidence="1" type="ORF">P4R38_02855</name>
</gene>
<evidence type="ECO:0000313" key="1">
    <source>
        <dbReference type="EMBL" id="MDF8263187.1"/>
    </source>
</evidence>
<comment type="caution">
    <text evidence="1">The sequence shown here is derived from an EMBL/GenBank/DDBJ whole genome shotgun (WGS) entry which is preliminary data.</text>
</comment>
<keyword evidence="2" id="KW-1185">Reference proteome</keyword>
<reference evidence="1 2" key="1">
    <citation type="submission" date="2023-03" db="EMBL/GenBank/DDBJ databases">
        <title>YIM 133296 draft genome.</title>
        <authorList>
            <person name="Xiong L."/>
        </authorList>
    </citation>
    <scope>NUCLEOTIDE SEQUENCE [LARGE SCALE GENOMIC DNA]</scope>
    <source>
        <strain evidence="1 2">YIM 133296</strain>
    </source>
</reference>
<evidence type="ECO:0008006" key="3">
    <source>
        <dbReference type="Google" id="ProtNLM"/>
    </source>
</evidence>
<name>A0ABT6C4H3_9MICO</name>
<dbReference type="SUPFAM" id="SSF48371">
    <property type="entry name" value="ARM repeat"/>
    <property type="match status" value="1"/>
</dbReference>
<dbReference type="RefSeq" id="WP_277190959.1">
    <property type="nucleotide sequence ID" value="NZ_JAROAV010000008.1"/>
</dbReference>
<dbReference type="Gene3D" id="1.25.10.10">
    <property type="entry name" value="Leucine-rich Repeat Variant"/>
    <property type="match status" value="1"/>
</dbReference>